<reference evidence="1 2" key="1">
    <citation type="journal article" date="2014" name="Int. J. Syst. Evol. Microbiol.">
        <title>Nocardia vulneris sp. nov., isolated from wounds of human patients in North America.</title>
        <authorList>
            <person name="Lasker B.A."/>
            <person name="Bell M."/>
            <person name="Klenk H.P."/>
            <person name="Sproer C."/>
            <person name="Schumann C."/>
            <person name="Schumann P."/>
            <person name="Brown J.M."/>
        </authorList>
    </citation>
    <scope>NUCLEOTIDE SEQUENCE [LARGE SCALE GENOMIC DNA]</scope>
    <source>
        <strain evidence="1 2">W9851</strain>
    </source>
</reference>
<sequence>MSSVEVSLYPVRCDIQPRQADLGRDGTASTTALAQWLLEARRRLRLPRFERLVHSGAFGPFQIVLVGERAERLAPVRLSDPDITVHTGIRRFGRSSFTYEQAVFAGTEQVGRGGATILLLGPAGPLALPDEMIADLTELSLPDSAEPAPARPAVERRNRGHYSFFAPLRARIADVDINQHVNAIVLATWYDEAVAAFTAAALGVTGLVPDLAPTAHRIDYIGEVTYPGDYEIGVTVRSFEADTVHYELGIFRGDTCSGVADLTGPRGELTPEPSATDVPH</sequence>
<dbReference type="SUPFAM" id="SSF54637">
    <property type="entry name" value="Thioesterase/thiol ester dehydrase-isomerase"/>
    <property type="match status" value="2"/>
</dbReference>
<comment type="caution">
    <text evidence="1">The sequence shown here is derived from an EMBL/GenBank/DDBJ whole genome shotgun (WGS) entry which is preliminary data.</text>
</comment>
<name>A0ABR4ZG42_9NOCA</name>
<evidence type="ECO:0000313" key="1">
    <source>
        <dbReference type="EMBL" id="KIA64357.1"/>
    </source>
</evidence>
<dbReference type="RefSeq" id="WP_043669700.1">
    <property type="nucleotide sequence ID" value="NZ_BDCI01000004.1"/>
</dbReference>
<proteinExistence type="predicted"/>
<dbReference type="InterPro" id="IPR029069">
    <property type="entry name" value="HotDog_dom_sf"/>
</dbReference>
<keyword evidence="2" id="KW-1185">Reference proteome</keyword>
<dbReference type="Proteomes" id="UP000031364">
    <property type="component" value="Unassembled WGS sequence"/>
</dbReference>
<gene>
    <name evidence="1" type="ORF">FG87_13985</name>
</gene>
<dbReference type="EMBL" id="JNFP01000014">
    <property type="protein sequence ID" value="KIA64357.1"/>
    <property type="molecule type" value="Genomic_DNA"/>
</dbReference>
<organism evidence="1 2">
    <name type="scientific">Nocardia vulneris</name>
    <dbReference type="NCBI Taxonomy" id="1141657"/>
    <lineage>
        <taxon>Bacteria</taxon>
        <taxon>Bacillati</taxon>
        <taxon>Actinomycetota</taxon>
        <taxon>Actinomycetes</taxon>
        <taxon>Mycobacteriales</taxon>
        <taxon>Nocardiaceae</taxon>
        <taxon>Nocardia</taxon>
    </lineage>
</organism>
<protein>
    <recommendedName>
        <fullName evidence="3">Acyl-ACP thioesterase</fullName>
    </recommendedName>
</protein>
<evidence type="ECO:0008006" key="3">
    <source>
        <dbReference type="Google" id="ProtNLM"/>
    </source>
</evidence>
<dbReference type="Gene3D" id="3.10.129.10">
    <property type="entry name" value="Hotdog Thioesterase"/>
    <property type="match status" value="2"/>
</dbReference>
<accession>A0ABR4ZG42</accession>
<evidence type="ECO:0000313" key="2">
    <source>
        <dbReference type="Proteomes" id="UP000031364"/>
    </source>
</evidence>